<evidence type="ECO:0000313" key="2">
    <source>
        <dbReference type="EMBL" id="PSS29073.1"/>
    </source>
</evidence>
<dbReference type="InterPro" id="IPR008802">
    <property type="entry name" value="REF"/>
</dbReference>
<reference evidence="2 3" key="1">
    <citation type="submission" date="2017-07" db="EMBL/GenBank/DDBJ databases">
        <title>An improved, manually edited Actinidia chinensis var. chinensis (kiwifruit) genome highlights the challenges associated with draft genomes and gene prediction in plants.</title>
        <authorList>
            <person name="Pilkington S."/>
            <person name="Crowhurst R."/>
            <person name="Hilario E."/>
            <person name="Nardozza S."/>
            <person name="Fraser L."/>
            <person name="Peng Y."/>
            <person name="Gunaseelan K."/>
            <person name="Simpson R."/>
            <person name="Tahir J."/>
            <person name="Deroles S."/>
            <person name="Templeton K."/>
            <person name="Luo Z."/>
            <person name="Davy M."/>
            <person name="Cheng C."/>
            <person name="Mcneilage M."/>
            <person name="Scaglione D."/>
            <person name="Liu Y."/>
            <person name="Zhang Q."/>
            <person name="Datson P."/>
            <person name="De Silva N."/>
            <person name="Gardiner S."/>
            <person name="Bassett H."/>
            <person name="Chagne D."/>
            <person name="Mccallum J."/>
            <person name="Dzierzon H."/>
            <person name="Deng C."/>
            <person name="Wang Y.-Y."/>
            <person name="Barron N."/>
            <person name="Manako K."/>
            <person name="Bowen J."/>
            <person name="Foster T."/>
            <person name="Erridge Z."/>
            <person name="Tiffin H."/>
            <person name="Waite C."/>
            <person name="Davies K."/>
            <person name="Grierson E."/>
            <person name="Laing W."/>
            <person name="Kirk R."/>
            <person name="Chen X."/>
            <person name="Wood M."/>
            <person name="Montefiori M."/>
            <person name="Brummell D."/>
            <person name="Schwinn K."/>
            <person name="Catanach A."/>
            <person name="Fullerton C."/>
            <person name="Li D."/>
            <person name="Meiyalaghan S."/>
            <person name="Nieuwenhuizen N."/>
            <person name="Read N."/>
            <person name="Prakash R."/>
            <person name="Hunter D."/>
            <person name="Zhang H."/>
            <person name="Mckenzie M."/>
            <person name="Knabel M."/>
            <person name="Harris A."/>
            <person name="Allan A."/>
            <person name="Chen A."/>
            <person name="Janssen B."/>
            <person name="Plunkett B."/>
            <person name="Dwamena C."/>
            <person name="Voogd C."/>
            <person name="Leif D."/>
            <person name="Lafferty D."/>
            <person name="Souleyre E."/>
            <person name="Varkonyi-Gasic E."/>
            <person name="Gambi F."/>
            <person name="Hanley J."/>
            <person name="Yao J.-L."/>
            <person name="Cheung J."/>
            <person name="David K."/>
            <person name="Warren B."/>
            <person name="Marsh K."/>
            <person name="Snowden K."/>
            <person name="Lin-Wang K."/>
            <person name="Brian L."/>
            <person name="Martinez-Sanchez M."/>
            <person name="Wang M."/>
            <person name="Ileperuma N."/>
            <person name="Macnee N."/>
            <person name="Campin R."/>
            <person name="Mcatee P."/>
            <person name="Drummond R."/>
            <person name="Espley R."/>
            <person name="Ireland H."/>
            <person name="Wu R."/>
            <person name="Atkinson R."/>
            <person name="Karunairetnam S."/>
            <person name="Bulley S."/>
            <person name="Chunkath S."/>
            <person name="Hanley Z."/>
            <person name="Storey R."/>
            <person name="Thrimawithana A."/>
            <person name="Thomson S."/>
            <person name="David C."/>
            <person name="Testolin R."/>
        </authorList>
    </citation>
    <scope>NUCLEOTIDE SEQUENCE [LARGE SCALE GENOMIC DNA]</scope>
    <source>
        <strain evidence="3">cv. Red5</strain>
        <tissue evidence="2">Young leaf</tissue>
    </source>
</reference>
<proteinExistence type="inferred from homology"/>
<reference evidence="3" key="2">
    <citation type="journal article" date="2018" name="BMC Genomics">
        <title>A manually annotated Actinidia chinensis var. chinensis (kiwifruit) genome highlights the challenges associated with draft genomes and gene prediction in plants.</title>
        <authorList>
            <person name="Pilkington S.M."/>
            <person name="Crowhurst R."/>
            <person name="Hilario E."/>
            <person name="Nardozza S."/>
            <person name="Fraser L."/>
            <person name="Peng Y."/>
            <person name="Gunaseelan K."/>
            <person name="Simpson R."/>
            <person name="Tahir J."/>
            <person name="Deroles S.C."/>
            <person name="Templeton K."/>
            <person name="Luo Z."/>
            <person name="Davy M."/>
            <person name="Cheng C."/>
            <person name="McNeilage M."/>
            <person name="Scaglione D."/>
            <person name="Liu Y."/>
            <person name="Zhang Q."/>
            <person name="Datson P."/>
            <person name="De Silva N."/>
            <person name="Gardiner S.E."/>
            <person name="Bassett H."/>
            <person name="Chagne D."/>
            <person name="McCallum J."/>
            <person name="Dzierzon H."/>
            <person name="Deng C."/>
            <person name="Wang Y.Y."/>
            <person name="Barron L."/>
            <person name="Manako K."/>
            <person name="Bowen J."/>
            <person name="Foster T.M."/>
            <person name="Erridge Z.A."/>
            <person name="Tiffin H."/>
            <person name="Waite C.N."/>
            <person name="Davies K.M."/>
            <person name="Grierson E.P."/>
            <person name="Laing W.A."/>
            <person name="Kirk R."/>
            <person name="Chen X."/>
            <person name="Wood M."/>
            <person name="Montefiori M."/>
            <person name="Brummell D.A."/>
            <person name="Schwinn K.E."/>
            <person name="Catanach A."/>
            <person name="Fullerton C."/>
            <person name="Li D."/>
            <person name="Meiyalaghan S."/>
            <person name="Nieuwenhuizen N."/>
            <person name="Read N."/>
            <person name="Prakash R."/>
            <person name="Hunter D."/>
            <person name="Zhang H."/>
            <person name="McKenzie M."/>
            <person name="Knabel M."/>
            <person name="Harris A."/>
            <person name="Allan A.C."/>
            <person name="Gleave A."/>
            <person name="Chen A."/>
            <person name="Janssen B.J."/>
            <person name="Plunkett B."/>
            <person name="Ampomah-Dwamena C."/>
            <person name="Voogd C."/>
            <person name="Leif D."/>
            <person name="Lafferty D."/>
            <person name="Souleyre E.J.F."/>
            <person name="Varkonyi-Gasic E."/>
            <person name="Gambi F."/>
            <person name="Hanley J."/>
            <person name="Yao J.L."/>
            <person name="Cheung J."/>
            <person name="David K.M."/>
            <person name="Warren B."/>
            <person name="Marsh K."/>
            <person name="Snowden K.C."/>
            <person name="Lin-Wang K."/>
            <person name="Brian L."/>
            <person name="Martinez-Sanchez M."/>
            <person name="Wang M."/>
            <person name="Ileperuma N."/>
            <person name="Macnee N."/>
            <person name="Campin R."/>
            <person name="McAtee P."/>
            <person name="Drummond R.S.M."/>
            <person name="Espley R.V."/>
            <person name="Ireland H.S."/>
            <person name="Wu R."/>
            <person name="Atkinson R.G."/>
            <person name="Karunairetnam S."/>
            <person name="Bulley S."/>
            <person name="Chunkath S."/>
            <person name="Hanley Z."/>
            <person name="Storey R."/>
            <person name="Thrimawithana A.H."/>
            <person name="Thomson S."/>
            <person name="David C."/>
            <person name="Testolin R."/>
            <person name="Huang H."/>
            <person name="Hellens R.P."/>
            <person name="Schaffer R.J."/>
        </authorList>
    </citation>
    <scope>NUCLEOTIDE SEQUENCE [LARGE SCALE GENOMIC DNA]</scope>
    <source>
        <strain evidence="3">cv. Red5</strain>
    </source>
</reference>
<name>A0A2R6RGC4_ACTCC</name>
<dbReference type="AlphaFoldDB" id="A0A2R6RGC4"/>
<dbReference type="PANTHER" id="PTHR33732:SF9">
    <property type="entry name" value="REF_SRPP-LIKE PROTEIN OS05G0151300_LOC_OS05G05940"/>
    <property type="match status" value="1"/>
</dbReference>
<dbReference type="InParanoid" id="A0A2R6RGC4"/>
<dbReference type="OrthoDB" id="1905464at2759"/>
<dbReference type="Proteomes" id="UP000241394">
    <property type="component" value="Chromosome LG6"/>
</dbReference>
<dbReference type="STRING" id="1590841.A0A2R6RGC4"/>
<accession>A0A2R6RGC4</accession>
<dbReference type="PANTHER" id="PTHR33732">
    <property type="entry name" value="REF/SRPP-LIKE PROTEIN OS05G0151300/LOC_OS05G05940"/>
    <property type="match status" value="1"/>
</dbReference>
<comment type="caution">
    <text evidence="2">The sequence shown here is derived from an EMBL/GenBank/DDBJ whole genome shotgun (WGS) entry which is preliminary data.</text>
</comment>
<dbReference type="FunCoup" id="A0A2R6RGC4">
    <property type="interactions" value="985"/>
</dbReference>
<dbReference type="OMA" id="SEKYNVM"/>
<organism evidence="2 3">
    <name type="scientific">Actinidia chinensis var. chinensis</name>
    <name type="common">Chinese soft-hair kiwi</name>
    <dbReference type="NCBI Taxonomy" id="1590841"/>
    <lineage>
        <taxon>Eukaryota</taxon>
        <taxon>Viridiplantae</taxon>
        <taxon>Streptophyta</taxon>
        <taxon>Embryophyta</taxon>
        <taxon>Tracheophyta</taxon>
        <taxon>Spermatophyta</taxon>
        <taxon>Magnoliopsida</taxon>
        <taxon>eudicotyledons</taxon>
        <taxon>Gunneridae</taxon>
        <taxon>Pentapetalae</taxon>
        <taxon>asterids</taxon>
        <taxon>Ericales</taxon>
        <taxon>Actinidiaceae</taxon>
        <taxon>Actinidia</taxon>
    </lineage>
</organism>
<sequence>MAESDSNIHPQMGKAENEEEQRLKYLEFVQVASLHALMCFWRLYDYAKDNSGPLKPGVETVEGTVKTVVGPVYDKFHDVPMEVLKFVDSKVDVSVNELERRLPPLMKKVSTQALSAAQKAPSTARAVASEVQRVNMVDTASGLAKNMYTKCEPAAKDLYTKYEPMAEQYAASAWRSLNRLPLFPQIAQAVIPKAAYCTEKYNETVRCSAEKGYKVASYLPLVPTEKIAKVFTANEAVTEPLVTSGGEGAVTAH</sequence>
<dbReference type="EMBL" id="NKQK01000006">
    <property type="protein sequence ID" value="PSS29073.1"/>
    <property type="molecule type" value="Genomic_DNA"/>
</dbReference>
<gene>
    <name evidence="2" type="ORF">CEY00_Acc06570</name>
</gene>
<dbReference type="Pfam" id="PF05755">
    <property type="entry name" value="REF"/>
    <property type="match status" value="1"/>
</dbReference>
<evidence type="ECO:0000256" key="1">
    <source>
        <dbReference type="ARBA" id="ARBA00009737"/>
    </source>
</evidence>
<protein>
    <submittedName>
        <fullName evidence="2">Stress-related protein</fullName>
    </submittedName>
</protein>
<comment type="similarity">
    <text evidence="1">Belongs to the REF/SRPP family.</text>
</comment>
<dbReference type="Gramene" id="PSS29073">
    <property type="protein sequence ID" value="PSS29073"/>
    <property type="gene ID" value="CEY00_Acc06570"/>
</dbReference>
<evidence type="ECO:0000313" key="3">
    <source>
        <dbReference type="Proteomes" id="UP000241394"/>
    </source>
</evidence>
<keyword evidence="3" id="KW-1185">Reference proteome</keyword>